<dbReference type="SUPFAM" id="SSF55729">
    <property type="entry name" value="Acyl-CoA N-acyltransferases (Nat)"/>
    <property type="match status" value="1"/>
</dbReference>
<dbReference type="EMBL" id="KV417318">
    <property type="protein sequence ID" value="KZO91763.1"/>
    <property type="molecule type" value="Genomic_DNA"/>
</dbReference>
<dbReference type="AlphaFoldDB" id="A0A167HLS5"/>
<feature type="domain" description="N-acetyltransferase" evidence="2">
    <location>
        <begin position="9"/>
        <end position="197"/>
    </location>
</feature>
<protein>
    <recommendedName>
        <fullName evidence="2">N-acetyltransferase domain-containing protein</fullName>
    </recommendedName>
</protein>
<name>A0A167HLS5_CALVF</name>
<dbReference type="InterPro" id="IPR016181">
    <property type="entry name" value="Acyl_CoA_acyltransferase"/>
</dbReference>
<dbReference type="PROSITE" id="PS51186">
    <property type="entry name" value="GNAT"/>
    <property type="match status" value="1"/>
</dbReference>
<dbReference type="CDD" id="cd04301">
    <property type="entry name" value="NAT_SF"/>
    <property type="match status" value="1"/>
</dbReference>
<gene>
    <name evidence="3" type="ORF">CALVIDRAFT_541516</name>
</gene>
<evidence type="ECO:0000256" key="1">
    <source>
        <dbReference type="SAM" id="MobiDB-lite"/>
    </source>
</evidence>
<organism evidence="3 4">
    <name type="scientific">Calocera viscosa (strain TUFC12733)</name>
    <dbReference type="NCBI Taxonomy" id="1330018"/>
    <lineage>
        <taxon>Eukaryota</taxon>
        <taxon>Fungi</taxon>
        <taxon>Dikarya</taxon>
        <taxon>Basidiomycota</taxon>
        <taxon>Agaricomycotina</taxon>
        <taxon>Dacrymycetes</taxon>
        <taxon>Dacrymycetales</taxon>
        <taxon>Dacrymycetaceae</taxon>
        <taxon>Calocera</taxon>
    </lineage>
</organism>
<keyword evidence="4" id="KW-1185">Reference proteome</keyword>
<dbReference type="Gene3D" id="3.40.630.30">
    <property type="match status" value="1"/>
</dbReference>
<dbReference type="GO" id="GO:0016747">
    <property type="term" value="F:acyltransferase activity, transferring groups other than amino-acyl groups"/>
    <property type="evidence" value="ECO:0007669"/>
    <property type="project" value="InterPro"/>
</dbReference>
<sequence length="207" mass="22831">MSDAPPCPCIIRPIPPSSTHALRHAVLWPSKPLDYVILAEDAEGWHFGAFLSRDSDALASTGEGPGPRAVEEQGEQRELGELEPVSVISCFLEPLLEDLTSPTVPLPTGRFRKFATSPSYQGQGLGTALLQHTLQFLTSPEAQGGKGVRRVWCDARWEKRGFYERFGMRAVRPQGEGEGPTFYKGDVPYVRMVLDVVDPEGLLWPQT</sequence>
<feature type="compositionally biased region" description="Basic and acidic residues" evidence="1">
    <location>
        <begin position="69"/>
        <end position="78"/>
    </location>
</feature>
<evidence type="ECO:0000313" key="4">
    <source>
        <dbReference type="Proteomes" id="UP000076738"/>
    </source>
</evidence>
<evidence type="ECO:0000259" key="2">
    <source>
        <dbReference type="PROSITE" id="PS51186"/>
    </source>
</evidence>
<proteinExistence type="predicted"/>
<dbReference type="Pfam" id="PF13508">
    <property type="entry name" value="Acetyltransf_7"/>
    <property type="match status" value="1"/>
</dbReference>
<dbReference type="Proteomes" id="UP000076738">
    <property type="component" value="Unassembled WGS sequence"/>
</dbReference>
<accession>A0A167HLS5</accession>
<dbReference type="InterPro" id="IPR000182">
    <property type="entry name" value="GNAT_dom"/>
</dbReference>
<evidence type="ECO:0000313" key="3">
    <source>
        <dbReference type="EMBL" id="KZO91763.1"/>
    </source>
</evidence>
<feature type="region of interest" description="Disordered" evidence="1">
    <location>
        <begin position="58"/>
        <end position="78"/>
    </location>
</feature>
<reference evidence="3 4" key="1">
    <citation type="journal article" date="2016" name="Mol. Biol. Evol.">
        <title>Comparative Genomics of Early-Diverging Mushroom-Forming Fungi Provides Insights into the Origins of Lignocellulose Decay Capabilities.</title>
        <authorList>
            <person name="Nagy L.G."/>
            <person name="Riley R."/>
            <person name="Tritt A."/>
            <person name="Adam C."/>
            <person name="Daum C."/>
            <person name="Floudas D."/>
            <person name="Sun H."/>
            <person name="Yadav J.S."/>
            <person name="Pangilinan J."/>
            <person name="Larsson K.H."/>
            <person name="Matsuura K."/>
            <person name="Barry K."/>
            <person name="Labutti K."/>
            <person name="Kuo R."/>
            <person name="Ohm R.A."/>
            <person name="Bhattacharya S.S."/>
            <person name="Shirouzu T."/>
            <person name="Yoshinaga Y."/>
            <person name="Martin F.M."/>
            <person name="Grigoriev I.V."/>
            <person name="Hibbett D.S."/>
        </authorList>
    </citation>
    <scope>NUCLEOTIDE SEQUENCE [LARGE SCALE GENOMIC DNA]</scope>
    <source>
        <strain evidence="3 4">TUFC12733</strain>
    </source>
</reference>
<dbReference type="OrthoDB" id="410198at2759"/>